<sequence>MPSVYSSAMSKDSLFTCLTDKLLWCNHITYFSFFCYSLFSKSIENRELTSK</sequence>
<proteinExistence type="predicted"/>
<name>A0A2P2PK54_RHIMU</name>
<dbReference type="EMBL" id="GGEC01074636">
    <property type="protein sequence ID" value="MBX55120.1"/>
    <property type="molecule type" value="Transcribed_RNA"/>
</dbReference>
<reference evidence="1" key="1">
    <citation type="submission" date="2018-02" db="EMBL/GenBank/DDBJ databases">
        <title>Rhizophora mucronata_Transcriptome.</title>
        <authorList>
            <person name="Meera S.P."/>
            <person name="Sreeshan A."/>
            <person name="Augustine A."/>
        </authorList>
    </citation>
    <scope>NUCLEOTIDE SEQUENCE</scope>
    <source>
        <tissue evidence="1">Leaf</tissue>
    </source>
</reference>
<protein>
    <submittedName>
        <fullName evidence="1">Uncharacterized protein</fullName>
    </submittedName>
</protein>
<dbReference type="AlphaFoldDB" id="A0A2P2PK54"/>
<evidence type="ECO:0000313" key="1">
    <source>
        <dbReference type="EMBL" id="MBX55120.1"/>
    </source>
</evidence>
<accession>A0A2P2PK54</accession>
<organism evidence="1">
    <name type="scientific">Rhizophora mucronata</name>
    <name type="common">Asiatic mangrove</name>
    <dbReference type="NCBI Taxonomy" id="61149"/>
    <lineage>
        <taxon>Eukaryota</taxon>
        <taxon>Viridiplantae</taxon>
        <taxon>Streptophyta</taxon>
        <taxon>Embryophyta</taxon>
        <taxon>Tracheophyta</taxon>
        <taxon>Spermatophyta</taxon>
        <taxon>Magnoliopsida</taxon>
        <taxon>eudicotyledons</taxon>
        <taxon>Gunneridae</taxon>
        <taxon>Pentapetalae</taxon>
        <taxon>rosids</taxon>
        <taxon>fabids</taxon>
        <taxon>Malpighiales</taxon>
        <taxon>Rhizophoraceae</taxon>
        <taxon>Rhizophora</taxon>
    </lineage>
</organism>